<dbReference type="InParanoid" id="A0A6C2YML8"/>
<organism evidence="1">
    <name type="scientific">Tuwongella immobilis</name>
    <dbReference type="NCBI Taxonomy" id="692036"/>
    <lineage>
        <taxon>Bacteria</taxon>
        <taxon>Pseudomonadati</taxon>
        <taxon>Planctomycetota</taxon>
        <taxon>Planctomycetia</taxon>
        <taxon>Gemmatales</taxon>
        <taxon>Gemmataceae</taxon>
        <taxon>Tuwongella</taxon>
    </lineage>
</organism>
<evidence type="ECO:0000313" key="1">
    <source>
        <dbReference type="EMBL" id="VIP02162.1"/>
    </source>
</evidence>
<dbReference type="EMBL" id="LR593887">
    <property type="protein sequence ID" value="VTS00573.1"/>
    <property type="molecule type" value="Genomic_DNA"/>
</dbReference>
<protein>
    <submittedName>
        <fullName evidence="1">Uncharacterized protein</fullName>
    </submittedName>
</protein>
<dbReference type="Proteomes" id="UP000464378">
    <property type="component" value="Chromosome"/>
</dbReference>
<name>A0A6C2YML8_9BACT</name>
<proteinExistence type="predicted"/>
<sequence length="449" mass="45581">MSEEFSGRIILSAGPASRIATKAPNSADGEPLWATDTSTLYICQGGKAIQISPSGGLATVAVASAGGLSGDGDTTPLRINSANMPDNPEPDAAAYLAILGGDGADVERCKIGDMLSSVVSGGVTISSAGAATVTAIRGVNISAATPATNQVLTYNGTVWTPAALPASPPPPPAVDVGNIPGPLRIGSFQTVSFTSNSTISVGSTTTHLDLSNTSGSTRQVLGFTGGDTGRVLYVTVTGSSITLRKDSSSASVGNRINAPGSGSDIDLVTLNFGETATFVYRGSSGSGYWEYSANSPLSVPIERVSNRGALASLNSVTSNLLNLTTDTTTGSYSVASGTFTATGREFTNLVAGTYLLLVEADVGIGISAGPDAEIQCELWNSTAGSAIATRSMNKGFGTAAVAGRHSFFVLFTLSATSTVQLRARRLSSGSPTWSFSNLSGIVMTYIRIG</sequence>
<dbReference type="EMBL" id="LR586016">
    <property type="protein sequence ID" value="VIP02162.1"/>
    <property type="molecule type" value="Genomic_DNA"/>
</dbReference>
<accession>A0A6C2YML8</accession>
<gene>
    <name evidence="1" type="ORF">GMBLW1_17980</name>
</gene>
<keyword evidence="2" id="KW-1185">Reference proteome</keyword>
<dbReference type="RefSeq" id="WP_162657361.1">
    <property type="nucleotide sequence ID" value="NZ_LR593887.1"/>
</dbReference>
<evidence type="ECO:0000313" key="2">
    <source>
        <dbReference type="Proteomes" id="UP000464378"/>
    </source>
</evidence>
<reference evidence="1" key="1">
    <citation type="submission" date="2019-04" db="EMBL/GenBank/DDBJ databases">
        <authorList>
            <consortium name="Science for Life Laboratories"/>
        </authorList>
    </citation>
    <scope>NUCLEOTIDE SEQUENCE</scope>
    <source>
        <strain evidence="1">MBLW1</strain>
    </source>
</reference>
<dbReference type="KEGG" id="tim:GMBLW1_17980"/>
<dbReference type="AlphaFoldDB" id="A0A6C2YML8"/>